<sequence>MDMDMDFSAAMDNSSSVQISSERPQSDSPEGSPPSSDRPYHSKRPHKKSRTGCRNCKARKVKCDEVRPVCRSCRLRKAECVYPNPPASSSSSSNSNAINTPPRNSVSSELPPTPQSSPPSGFFSLSPGDEPIEEIRNLTVQPMYRPPQMDGTDMKLLWFYTSSTCTSFSVDEGPNNPINDILRNRLVQVAFEIPFLMDSLFGLASLHMQSLDLNHDPARALSYRARSFEGYRKAVEESRPETYPALIANSLLLTALSSPNFRDESAKKLYIVDWMIVWKGIGLVIDLMGVEKLFDSGLYGLFNRPSIDIEQATPHVPVNLLMMTNSIQPGDIDYPDVETYYETLQYLGSLYQNLQDGFGPIMRLRIITWFTFVPRHFVQLAREYRPRALIILAYYAAFLKIPSDVWWMVGVGNRSLQDICEHLGPEWQEYLLVPHMARLVEEELEIGRVLFEDPNWSPRTPNSLRLDPNSSVTLVDDAGRRVNWIPGQKRLMLMGGRGDAPVRTPASKAEALEKWNSGVNQNFSLD</sequence>
<feature type="region of interest" description="Disordered" evidence="2">
    <location>
        <begin position="1"/>
        <end position="54"/>
    </location>
</feature>
<dbReference type="PROSITE" id="PS00463">
    <property type="entry name" value="ZN2_CY6_FUNGAL_1"/>
    <property type="match status" value="1"/>
</dbReference>
<gene>
    <name evidence="4" type="ORF">NW762_003504</name>
</gene>
<evidence type="ECO:0000259" key="3">
    <source>
        <dbReference type="PROSITE" id="PS50048"/>
    </source>
</evidence>
<name>A0A9W8VJ52_9HYPO</name>
<accession>A0A9W8VJ52</accession>
<evidence type="ECO:0000256" key="2">
    <source>
        <dbReference type="SAM" id="MobiDB-lite"/>
    </source>
</evidence>
<keyword evidence="1" id="KW-0539">Nucleus</keyword>
<feature type="compositionally biased region" description="Low complexity" evidence="2">
    <location>
        <begin position="26"/>
        <end position="37"/>
    </location>
</feature>
<dbReference type="OrthoDB" id="5419315at2759"/>
<dbReference type="PROSITE" id="PS50048">
    <property type="entry name" value="ZN2_CY6_FUNGAL_2"/>
    <property type="match status" value="1"/>
</dbReference>
<evidence type="ECO:0000313" key="4">
    <source>
        <dbReference type="EMBL" id="KAJ4267397.1"/>
    </source>
</evidence>
<keyword evidence="5" id="KW-1185">Reference proteome</keyword>
<feature type="compositionally biased region" description="Basic residues" evidence="2">
    <location>
        <begin position="41"/>
        <end position="54"/>
    </location>
</feature>
<comment type="caution">
    <text evidence="4">The sequence shown here is derived from an EMBL/GenBank/DDBJ whole genome shotgun (WGS) entry which is preliminary data.</text>
</comment>
<dbReference type="PANTHER" id="PTHR47784:SF5">
    <property type="entry name" value="STEROL UPTAKE CONTROL PROTEIN 2"/>
    <property type="match status" value="1"/>
</dbReference>
<dbReference type="EMBL" id="JAOQAZ010000004">
    <property type="protein sequence ID" value="KAJ4267397.1"/>
    <property type="molecule type" value="Genomic_DNA"/>
</dbReference>
<reference evidence="4" key="1">
    <citation type="submission" date="2022-09" db="EMBL/GenBank/DDBJ databases">
        <title>Fusarium specimens isolated from Avocado Roots.</title>
        <authorList>
            <person name="Stajich J."/>
            <person name="Roper C."/>
            <person name="Heimlech-Rivalta G."/>
        </authorList>
    </citation>
    <scope>NUCLEOTIDE SEQUENCE</scope>
    <source>
        <strain evidence="4">CF00136</strain>
    </source>
</reference>
<dbReference type="CDD" id="cd00067">
    <property type="entry name" value="GAL4"/>
    <property type="match status" value="1"/>
</dbReference>
<dbReference type="Gene3D" id="4.10.240.10">
    <property type="entry name" value="Zn(2)-C6 fungal-type DNA-binding domain"/>
    <property type="match status" value="1"/>
</dbReference>
<dbReference type="InterPro" id="IPR053157">
    <property type="entry name" value="Sterol_Uptake_Regulator"/>
</dbReference>
<dbReference type="SUPFAM" id="SSF57701">
    <property type="entry name" value="Zn2/Cys6 DNA-binding domain"/>
    <property type="match status" value="1"/>
</dbReference>
<feature type="domain" description="Zn(2)-C6 fungal-type" evidence="3">
    <location>
        <begin position="52"/>
        <end position="82"/>
    </location>
</feature>
<dbReference type="InterPro" id="IPR001138">
    <property type="entry name" value="Zn2Cys6_DnaBD"/>
</dbReference>
<dbReference type="GO" id="GO:0008270">
    <property type="term" value="F:zinc ion binding"/>
    <property type="evidence" value="ECO:0007669"/>
    <property type="project" value="InterPro"/>
</dbReference>
<dbReference type="SMART" id="SM00066">
    <property type="entry name" value="GAL4"/>
    <property type="match status" value="1"/>
</dbReference>
<protein>
    <recommendedName>
        <fullName evidence="3">Zn(2)-C6 fungal-type domain-containing protein</fullName>
    </recommendedName>
</protein>
<dbReference type="Proteomes" id="UP001152049">
    <property type="component" value="Unassembled WGS sequence"/>
</dbReference>
<evidence type="ECO:0000313" key="5">
    <source>
        <dbReference type="Proteomes" id="UP001152049"/>
    </source>
</evidence>
<evidence type="ECO:0000256" key="1">
    <source>
        <dbReference type="ARBA" id="ARBA00023242"/>
    </source>
</evidence>
<proteinExistence type="predicted"/>
<dbReference type="Pfam" id="PF00172">
    <property type="entry name" value="Zn_clus"/>
    <property type="match status" value="1"/>
</dbReference>
<organism evidence="4 5">
    <name type="scientific">Fusarium torreyae</name>
    <dbReference type="NCBI Taxonomy" id="1237075"/>
    <lineage>
        <taxon>Eukaryota</taxon>
        <taxon>Fungi</taxon>
        <taxon>Dikarya</taxon>
        <taxon>Ascomycota</taxon>
        <taxon>Pezizomycotina</taxon>
        <taxon>Sordariomycetes</taxon>
        <taxon>Hypocreomycetidae</taxon>
        <taxon>Hypocreales</taxon>
        <taxon>Nectriaceae</taxon>
        <taxon>Fusarium</taxon>
    </lineage>
</organism>
<dbReference type="InterPro" id="IPR036864">
    <property type="entry name" value="Zn2-C6_fun-type_DNA-bd_sf"/>
</dbReference>
<dbReference type="PANTHER" id="PTHR47784">
    <property type="entry name" value="STEROL UPTAKE CONTROL PROTEIN 2"/>
    <property type="match status" value="1"/>
</dbReference>
<dbReference type="AlphaFoldDB" id="A0A9W8VJ52"/>
<dbReference type="GO" id="GO:0001228">
    <property type="term" value="F:DNA-binding transcription activator activity, RNA polymerase II-specific"/>
    <property type="evidence" value="ECO:0007669"/>
    <property type="project" value="TreeGrafter"/>
</dbReference>
<feature type="region of interest" description="Disordered" evidence="2">
    <location>
        <begin position="83"/>
        <end position="128"/>
    </location>
</feature>
<feature type="compositionally biased region" description="Low complexity" evidence="2">
    <location>
        <begin position="87"/>
        <end position="97"/>
    </location>
</feature>
<feature type="compositionally biased region" description="Low complexity" evidence="2">
    <location>
        <begin position="118"/>
        <end position="128"/>
    </location>
</feature>
<feature type="compositionally biased region" description="Low complexity" evidence="2">
    <location>
        <begin position="1"/>
        <end position="16"/>
    </location>
</feature>